<dbReference type="AlphaFoldDB" id="A0A0E9U7K5"/>
<reference evidence="1" key="1">
    <citation type="submission" date="2014-11" db="EMBL/GenBank/DDBJ databases">
        <authorList>
            <person name="Amaro Gonzalez C."/>
        </authorList>
    </citation>
    <scope>NUCLEOTIDE SEQUENCE</scope>
</reference>
<evidence type="ECO:0000313" key="1">
    <source>
        <dbReference type="EMBL" id="JAH61155.1"/>
    </source>
</evidence>
<protein>
    <submittedName>
        <fullName evidence="1">Uncharacterized protein</fullName>
    </submittedName>
</protein>
<accession>A0A0E9U7K5</accession>
<reference evidence="1" key="2">
    <citation type="journal article" date="2015" name="Fish Shellfish Immunol.">
        <title>Early steps in the European eel (Anguilla anguilla)-Vibrio vulnificus interaction in the gills: Role of the RtxA13 toxin.</title>
        <authorList>
            <person name="Callol A."/>
            <person name="Pajuelo D."/>
            <person name="Ebbesson L."/>
            <person name="Teles M."/>
            <person name="MacKenzie S."/>
            <person name="Amaro C."/>
        </authorList>
    </citation>
    <scope>NUCLEOTIDE SEQUENCE</scope>
</reference>
<organism evidence="1">
    <name type="scientific">Anguilla anguilla</name>
    <name type="common">European freshwater eel</name>
    <name type="synonym">Muraena anguilla</name>
    <dbReference type="NCBI Taxonomy" id="7936"/>
    <lineage>
        <taxon>Eukaryota</taxon>
        <taxon>Metazoa</taxon>
        <taxon>Chordata</taxon>
        <taxon>Craniata</taxon>
        <taxon>Vertebrata</taxon>
        <taxon>Euteleostomi</taxon>
        <taxon>Actinopterygii</taxon>
        <taxon>Neopterygii</taxon>
        <taxon>Teleostei</taxon>
        <taxon>Anguilliformes</taxon>
        <taxon>Anguillidae</taxon>
        <taxon>Anguilla</taxon>
    </lineage>
</organism>
<dbReference type="EMBL" id="GBXM01047422">
    <property type="protein sequence ID" value="JAH61155.1"/>
    <property type="molecule type" value="Transcribed_RNA"/>
</dbReference>
<sequence length="17" mass="1969">MMDNHGEQTGVKLCQMF</sequence>
<proteinExistence type="predicted"/>
<name>A0A0E9U7K5_ANGAN</name>